<evidence type="ECO:0000313" key="1">
    <source>
        <dbReference type="EMBL" id="RHZ79926.1"/>
    </source>
</evidence>
<comment type="caution">
    <text evidence="1">The sequence shown here is derived from an EMBL/GenBank/DDBJ whole genome shotgun (WGS) entry which is preliminary data.</text>
</comment>
<reference evidence="1 2" key="1">
    <citation type="submission" date="2018-08" db="EMBL/GenBank/DDBJ databases">
        <title>Genome and evolution of the arbuscular mycorrhizal fungus Diversispora epigaea (formerly Glomus versiforme) and its bacterial endosymbionts.</title>
        <authorList>
            <person name="Sun X."/>
            <person name="Fei Z."/>
            <person name="Harrison M."/>
        </authorList>
    </citation>
    <scope>NUCLEOTIDE SEQUENCE [LARGE SCALE GENOMIC DNA]</scope>
    <source>
        <strain evidence="1 2">IT104</strain>
    </source>
</reference>
<sequence>MAMSTITATQSTTAATVDIKIFSTLFILEIKPILQKEFDKTRALVDVDAYMFINNF</sequence>
<name>A0A397J1N8_9GLOM</name>
<dbReference type="Proteomes" id="UP000266861">
    <property type="component" value="Unassembled WGS sequence"/>
</dbReference>
<organism evidence="1 2">
    <name type="scientific">Diversispora epigaea</name>
    <dbReference type="NCBI Taxonomy" id="1348612"/>
    <lineage>
        <taxon>Eukaryota</taxon>
        <taxon>Fungi</taxon>
        <taxon>Fungi incertae sedis</taxon>
        <taxon>Mucoromycota</taxon>
        <taxon>Glomeromycotina</taxon>
        <taxon>Glomeromycetes</taxon>
        <taxon>Diversisporales</taxon>
        <taxon>Diversisporaceae</taxon>
        <taxon>Diversispora</taxon>
    </lineage>
</organism>
<dbReference type="EMBL" id="PQFF01000131">
    <property type="protein sequence ID" value="RHZ79926.1"/>
    <property type="molecule type" value="Genomic_DNA"/>
</dbReference>
<protein>
    <submittedName>
        <fullName evidence="1">Uncharacterized protein</fullName>
    </submittedName>
</protein>
<gene>
    <name evidence="1" type="ORF">Glove_140g105</name>
</gene>
<evidence type="ECO:0000313" key="2">
    <source>
        <dbReference type="Proteomes" id="UP000266861"/>
    </source>
</evidence>
<keyword evidence="2" id="KW-1185">Reference proteome</keyword>
<dbReference type="AlphaFoldDB" id="A0A397J1N8"/>
<accession>A0A397J1N8</accession>
<proteinExistence type="predicted"/>